<dbReference type="Proteomes" id="UP000694888">
    <property type="component" value="Unplaced"/>
</dbReference>
<dbReference type="GeneID" id="118478846"/>
<accession>A0ABM1W328</accession>
<feature type="compositionally biased region" description="Low complexity" evidence="1">
    <location>
        <begin position="135"/>
        <end position="156"/>
    </location>
</feature>
<name>A0ABM1W328_APLCA</name>
<sequence length="262" mass="28802">MTTQKRVSFGCKDSLVETWIIDDADVTRKKCGDVREIWSGFYDDDDDDTMTSASDIVVASTKSTNQKMADKHVTIGDSTFVVMTPEDNSAGSSPNGVQTAQLQSNHNHHHHADDDSTTTSSATIVTANNTTTTTTATTTTTTSTSNNGNNSSDNSAVIAPSTHEQHTSSSHGASDTETHEPRKDVASSQRRRSALEEYYDVLNPQPKDQSLESRDNPFLPGGDLSREAEDLLSRATIIRDNFYLNEEEKRTLQLQQQQEQLL</sequence>
<protein>
    <submittedName>
        <fullName evidence="3">Uncharacterized protein YGR130C-like</fullName>
    </submittedName>
</protein>
<feature type="non-terminal residue" evidence="3">
    <location>
        <position position="262"/>
    </location>
</feature>
<feature type="region of interest" description="Disordered" evidence="1">
    <location>
        <begin position="135"/>
        <end position="224"/>
    </location>
</feature>
<evidence type="ECO:0000313" key="3">
    <source>
        <dbReference type="RefSeq" id="XP_035829071.1"/>
    </source>
</evidence>
<reference evidence="3" key="1">
    <citation type="submission" date="2025-08" db="UniProtKB">
        <authorList>
            <consortium name="RefSeq"/>
        </authorList>
    </citation>
    <scope>IDENTIFICATION</scope>
</reference>
<feature type="compositionally biased region" description="Basic and acidic residues" evidence="1">
    <location>
        <begin position="174"/>
        <end position="185"/>
    </location>
</feature>
<evidence type="ECO:0000313" key="2">
    <source>
        <dbReference type="Proteomes" id="UP000694888"/>
    </source>
</evidence>
<feature type="compositionally biased region" description="Polar residues" evidence="1">
    <location>
        <begin position="86"/>
        <end position="103"/>
    </location>
</feature>
<keyword evidence="2" id="KW-1185">Reference proteome</keyword>
<dbReference type="RefSeq" id="XP_035829071.1">
    <property type="nucleotide sequence ID" value="XM_035973178.1"/>
</dbReference>
<proteinExistence type="predicted"/>
<organism evidence="2 3">
    <name type="scientific">Aplysia californica</name>
    <name type="common">California sea hare</name>
    <dbReference type="NCBI Taxonomy" id="6500"/>
    <lineage>
        <taxon>Eukaryota</taxon>
        <taxon>Metazoa</taxon>
        <taxon>Spiralia</taxon>
        <taxon>Lophotrochozoa</taxon>
        <taxon>Mollusca</taxon>
        <taxon>Gastropoda</taxon>
        <taxon>Heterobranchia</taxon>
        <taxon>Euthyneura</taxon>
        <taxon>Tectipleura</taxon>
        <taxon>Aplysiida</taxon>
        <taxon>Aplysioidea</taxon>
        <taxon>Aplysiidae</taxon>
        <taxon>Aplysia</taxon>
    </lineage>
</organism>
<gene>
    <name evidence="3" type="primary">LOC118478846</name>
</gene>
<evidence type="ECO:0000256" key="1">
    <source>
        <dbReference type="SAM" id="MobiDB-lite"/>
    </source>
</evidence>
<feature type="region of interest" description="Disordered" evidence="1">
    <location>
        <begin position="84"/>
        <end position="119"/>
    </location>
</feature>